<evidence type="ECO:0000256" key="4">
    <source>
        <dbReference type="ARBA" id="ARBA00022723"/>
    </source>
</evidence>
<dbReference type="InterPro" id="IPR000385">
    <property type="entry name" value="MoaA_NifB_PqqE_Fe-S-bd_CS"/>
</dbReference>
<dbReference type="Pfam" id="PF04055">
    <property type="entry name" value="Radical_SAM"/>
    <property type="match status" value="1"/>
</dbReference>
<dbReference type="SMART" id="SM00729">
    <property type="entry name" value="Elp3"/>
    <property type="match status" value="1"/>
</dbReference>
<dbReference type="SFLD" id="SFLDG01386">
    <property type="entry name" value="main_SPASM_domain-containing"/>
    <property type="match status" value="1"/>
</dbReference>
<dbReference type="InterPro" id="IPR006638">
    <property type="entry name" value="Elp3/MiaA/NifB-like_rSAM"/>
</dbReference>
<dbReference type="InterPro" id="IPR058240">
    <property type="entry name" value="rSAM_sf"/>
</dbReference>
<dbReference type="Proteomes" id="UP000037237">
    <property type="component" value="Unassembled WGS sequence"/>
</dbReference>
<comment type="cofactor">
    <cofactor evidence="1">
        <name>[4Fe-4S] cluster</name>
        <dbReference type="ChEBI" id="CHEBI:49883"/>
    </cofactor>
</comment>
<evidence type="ECO:0000256" key="5">
    <source>
        <dbReference type="ARBA" id="ARBA00023002"/>
    </source>
</evidence>
<dbReference type="GO" id="GO:0046872">
    <property type="term" value="F:metal ion binding"/>
    <property type="evidence" value="ECO:0007669"/>
    <property type="project" value="UniProtKB-KW"/>
</dbReference>
<evidence type="ECO:0000313" key="10">
    <source>
        <dbReference type="Proteomes" id="UP000037237"/>
    </source>
</evidence>
<dbReference type="PROSITE" id="PS01305">
    <property type="entry name" value="MOAA_NIFB_PQQE"/>
    <property type="match status" value="1"/>
</dbReference>
<dbReference type="InterPro" id="IPR050377">
    <property type="entry name" value="Radical_SAM_PqqE_MftC-like"/>
</dbReference>
<dbReference type="PANTHER" id="PTHR11228:SF7">
    <property type="entry name" value="PQQA PEPTIDE CYCLASE"/>
    <property type="match status" value="1"/>
</dbReference>
<name>A0A0M0C167_9ARCH</name>
<dbReference type="CDD" id="cd21109">
    <property type="entry name" value="SPASM"/>
    <property type="match status" value="1"/>
</dbReference>
<reference evidence="9 10" key="1">
    <citation type="submission" date="2015-06" db="EMBL/GenBank/DDBJ databases">
        <title>New insights into the roles of widespread benthic archaea in carbon and nitrogen cycling.</title>
        <authorList>
            <person name="Lazar C.S."/>
            <person name="Baker B.J."/>
            <person name="Seitz K.W."/>
            <person name="Hyde A.S."/>
            <person name="Dick G.J."/>
            <person name="Hinrichs K.-U."/>
            <person name="Teske A.P."/>
        </authorList>
    </citation>
    <scope>NUCLEOTIDE SEQUENCE [LARGE SCALE GENOMIC DNA]</scope>
    <source>
        <strain evidence="9">SG8-32-1</strain>
    </source>
</reference>
<dbReference type="AlphaFoldDB" id="A0A0M0C167"/>
<evidence type="ECO:0000256" key="7">
    <source>
        <dbReference type="ARBA" id="ARBA00023014"/>
    </source>
</evidence>
<evidence type="ECO:0000256" key="6">
    <source>
        <dbReference type="ARBA" id="ARBA00023004"/>
    </source>
</evidence>
<dbReference type="EMBL" id="LFWU01000008">
    <property type="protein sequence ID" value="KON34479.1"/>
    <property type="molecule type" value="Genomic_DNA"/>
</dbReference>
<proteinExistence type="predicted"/>
<keyword evidence="2" id="KW-0004">4Fe-4S</keyword>
<dbReference type="PROSITE" id="PS51918">
    <property type="entry name" value="RADICAL_SAM"/>
    <property type="match status" value="1"/>
</dbReference>
<sequence>MNSLVNINPLKLNVPLLRTLRLYSKIKLKIPSPLFVAWDITYKCNLDCFFCDRQKFYHDKISKDLTFAQAKTVVDNLISADVMSIGITGGEALLRNDLEDIVEYAVDSGLVVTLSTNGTLITKSRAKKLANLVQSISISLDGLAKTHNKVRGNNEAYSRAIRGLKILAETNPRSCAIGVNFVLNKYNFQELREVFKTVKNIGADYFFIQPVIGSDSWAVPPDAVDDLVKQILEIKSQYSNYLSQSYYFLNHISDYIIGNVPKLCDAGKLYLAINNEGKLFLCPGLLRTEENCVGSVLENSMVGLLKSARMKTLKETVVPKCDPCLMNCTTEYSLLARAPLKTILSKYSSFRLQ</sequence>
<dbReference type="Gene3D" id="3.20.20.70">
    <property type="entry name" value="Aldolase class I"/>
    <property type="match status" value="1"/>
</dbReference>
<dbReference type="PANTHER" id="PTHR11228">
    <property type="entry name" value="RADICAL SAM DOMAIN PROTEIN"/>
    <property type="match status" value="1"/>
</dbReference>
<protein>
    <recommendedName>
        <fullName evidence="8">Radical SAM core domain-containing protein</fullName>
    </recommendedName>
</protein>
<keyword evidence="5" id="KW-0560">Oxidoreductase</keyword>
<dbReference type="GO" id="GO:0016491">
    <property type="term" value="F:oxidoreductase activity"/>
    <property type="evidence" value="ECO:0007669"/>
    <property type="project" value="UniProtKB-KW"/>
</dbReference>
<evidence type="ECO:0000259" key="8">
    <source>
        <dbReference type="PROSITE" id="PS51918"/>
    </source>
</evidence>
<dbReference type="InterPro" id="IPR013785">
    <property type="entry name" value="Aldolase_TIM"/>
</dbReference>
<organism evidence="9 10">
    <name type="scientific">miscellaneous Crenarchaeota group-1 archaeon SG8-32-1</name>
    <dbReference type="NCBI Taxonomy" id="1685124"/>
    <lineage>
        <taxon>Archaea</taxon>
        <taxon>Candidatus Bathyarchaeota</taxon>
        <taxon>MCG-1</taxon>
    </lineage>
</organism>
<evidence type="ECO:0000256" key="3">
    <source>
        <dbReference type="ARBA" id="ARBA00022691"/>
    </source>
</evidence>
<keyword evidence="7" id="KW-0411">Iron-sulfur</keyword>
<evidence type="ECO:0000256" key="1">
    <source>
        <dbReference type="ARBA" id="ARBA00001966"/>
    </source>
</evidence>
<dbReference type="SUPFAM" id="SSF102114">
    <property type="entry name" value="Radical SAM enzymes"/>
    <property type="match status" value="1"/>
</dbReference>
<gene>
    <name evidence="9" type="ORF">AC477_00505</name>
</gene>
<dbReference type="SFLD" id="SFLDG01067">
    <property type="entry name" value="SPASM/twitch_domain_containing"/>
    <property type="match status" value="1"/>
</dbReference>
<evidence type="ECO:0000256" key="2">
    <source>
        <dbReference type="ARBA" id="ARBA00022485"/>
    </source>
</evidence>
<keyword evidence="4" id="KW-0479">Metal-binding</keyword>
<dbReference type="GO" id="GO:0032324">
    <property type="term" value="P:molybdopterin cofactor biosynthetic process"/>
    <property type="evidence" value="ECO:0007669"/>
    <property type="project" value="UniProtKB-ARBA"/>
</dbReference>
<dbReference type="CDD" id="cd01335">
    <property type="entry name" value="Radical_SAM"/>
    <property type="match status" value="1"/>
</dbReference>
<evidence type="ECO:0000313" key="9">
    <source>
        <dbReference type="EMBL" id="KON34479.1"/>
    </source>
</evidence>
<dbReference type="GO" id="GO:0051539">
    <property type="term" value="F:4 iron, 4 sulfur cluster binding"/>
    <property type="evidence" value="ECO:0007669"/>
    <property type="project" value="UniProtKB-KW"/>
</dbReference>
<comment type="caution">
    <text evidence="9">The sequence shown here is derived from an EMBL/GenBank/DDBJ whole genome shotgun (WGS) entry which is preliminary data.</text>
</comment>
<dbReference type="InterPro" id="IPR007197">
    <property type="entry name" value="rSAM"/>
</dbReference>
<feature type="domain" description="Radical SAM core" evidence="8">
    <location>
        <begin position="30"/>
        <end position="249"/>
    </location>
</feature>
<dbReference type="SFLD" id="SFLDS00029">
    <property type="entry name" value="Radical_SAM"/>
    <property type="match status" value="1"/>
</dbReference>
<keyword evidence="3" id="KW-0949">S-adenosyl-L-methionine</keyword>
<accession>A0A0M0C167</accession>
<keyword evidence="6" id="KW-0408">Iron</keyword>